<dbReference type="Gramene" id="rna-AYBTSS11_LOCUS15537">
    <property type="protein sequence ID" value="CAJ1952888.1"/>
    <property type="gene ID" value="gene-AYBTSS11_LOCUS15537"/>
</dbReference>
<dbReference type="AlphaFoldDB" id="A0AA86VH66"/>
<dbReference type="Proteomes" id="UP001189624">
    <property type="component" value="Chromosome 4"/>
</dbReference>
<proteinExistence type="predicted"/>
<gene>
    <name evidence="1" type="ORF">AYBTSS11_LOCUS15537</name>
</gene>
<sequence length="57" mass="6756">MRQQFLWAVRRNDDSDRQNSIPCQFKTFDKTRIVESSAKTYFTSCNILTTASKYEEV</sequence>
<organism evidence="1 2">
    <name type="scientific">Sphenostylis stenocarpa</name>
    <dbReference type="NCBI Taxonomy" id="92480"/>
    <lineage>
        <taxon>Eukaryota</taxon>
        <taxon>Viridiplantae</taxon>
        <taxon>Streptophyta</taxon>
        <taxon>Embryophyta</taxon>
        <taxon>Tracheophyta</taxon>
        <taxon>Spermatophyta</taxon>
        <taxon>Magnoliopsida</taxon>
        <taxon>eudicotyledons</taxon>
        <taxon>Gunneridae</taxon>
        <taxon>Pentapetalae</taxon>
        <taxon>rosids</taxon>
        <taxon>fabids</taxon>
        <taxon>Fabales</taxon>
        <taxon>Fabaceae</taxon>
        <taxon>Papilionoideae</taxon>
        <taxon>50 kb inversion clade</taxon>
        <taxon>NPAAA clade</taxon>
        <taxon>indigoferoid/millettioid clade</taxon>
        <taxon>Phaseoleae</taxon>
        <taxon>Sphenostylis</taxon>
    </lineage>
</organism>
<protein>
    <submittedName>
        <fullName evidence="1">Uncharacterized protein</fullName>
    </submittedName>
</protein>
<evidence type="ECO:0000313" key="1">
    <source>
        <dbReference type="EMBL" id="CAJ1952888.1"/>
    </source>
</evidence>
<evidence type="ECO:0000313" key="2">
    <source>
        <dbReference type="Proteomes" id="UP001189624"/>
    </source>
</evidence>
<reference evidence="1" key="1">
    <citation type="submission" date="2023-10" db="EMBL/GenBank/DDBJ databases">
        <authorList>
            <person name="Domelevo Entfellner J.-B."/>
        </authorList>
    </citation>
    <scope>NUCLEOTIDE SEQUENCE</scope>
</reference>
<accession>A0AA86VH66</accession>
<dbReference type="EMBL" id="OY731401">
    <property type="protein sequence ID" value="CAJ1952888.1"/>
    <property type="molecule type" value="Genomic_DNA"/>
</dbReference>
<keyword evidence="2" id="KW-1185">Reference proteome</keyword>
<name>A0AA86VH66_9FABA</name>